<dbReference type="SUPFAM" id="SSF81606">
    <property type="entry name" value="PP2C-like"/>
    <property type="match status" value="2"/>
</dbReference>
<evidence type="ECO:0000256" key="2">
    <source>
        <dbReference type="ARBA" id="ARBA00001946"/>
    </source>
</evidence>
<keyword evidence="9 15" id="KW-0378">Hydrolase</keyword>
<dbReference type="InterPro" id="IPR057348">
    <property type="entry name" value="TELO2_ARM"/>
</dbReference>
<dbReference type="PROSITE" id="PS51746">
    <property type="entry name" value="PPM_2"/>
    <property type="match status" value="2"/>
</dbReference>
<dbReference type="PANTHER" id="PTHR15830">
    <property type="entry name" value="TELOMERE LENGTH REGULATION PROTEIN TEL2 FAMILY MEMBER"/>
    <property type="match status" value="1"/>
</dbReference>
<feature type="domain" description="PPM-type phosphatase" evidence="17">
    <location>
        <begin position="1361"/>
        <end position="1788"/>
    </location>
</feature>
<dbReference type="InterPro" id="IPR000222">
    <property type="entry name" value="PP2C_BS"/>
</dbReference>
<evidence type="ECO:0000256" key="6">
    <source>
        <dbReference type="ARBA" id="ARBA00013081"/>
    </source>
</evidence>
<sequence>MASNPSSSAARASGSQGGGHGGARLEDLALDKVAEAADAVAAASSAGEVVRAIHAVAALVFPVDSAAVAGTVDEPFRSQIINGVSLSNDEWGSWRHAFYHGPAFPTISKILLGYVALKWLRQFRASARKEIYDSFFVKGPPTEVIQALVPALSHKGGSKEDHNIISSNVERLLILCLVENKGVSQIIAEFTVSSKHDDDNLNPGRAAFISRVAQLLASVPDKTRMGASPALTSSSFFKSVVDQLLVATEQAAMELAADEDANGLDSSNSVFLFVGEVISRVSRRGSTGILVAELIPRIRNHLKRCMESDHKTISPDMIKHVSQFWFNVVEAIRDQHSVERLAEELLRQLASQHTSDEEAYWILWTLFNQSFMHKTVMRAMFVDKFLLWKTFPLCCLRWILHYAVFELPPNSGTETQKQSASSFLGRLESPIDLIRKMASAIALTFSKVVDPNNPLYLDDNCCENVEWDFGVLSPKEITAPSKDVELISKLKPSLPENKKHAGERRAKAIKHDTSDNRAKIIEIKSLDSCETSGPAVNGHFEEEECDEEIMNTDASSDSSLEPYDLSDDDTDLQKKFTQLTDLAAALRKPDDPDGVENALSSAEKLVRASPDELRHNSGDLVRALVHVRCSDVAMEGEEDSAEEKRQKALVALLVTCTFESLDVLTKLLYSSSVDVSQRILIIDVMTDAAQELAETKIVRRELRHGNLISDTSPSWLVPSDRGPAGAGPWREVSESGTLLNWSHRYEREVPSRSGQVKSGKSRKWGLGKAKDLRTEWSKNRFPLYAAAFMLPVMQGYDKRSHGVDLLNRDFVVLGKLIYMLGVCMKCIAMHPEASAVAPALLDMIRSRAVSQHPEAYVRRSVLFAASCILIALHPSYVASALIEGNQDVSTGLEWIRTWALHVAETDPDTECTSMAMTCLRLHSEMALQTSRALESADHSKASSSSRSLPSKLDNIIIPFANMMGSIARGGGGGRVLHGDHQPQNGALLERWISREGQSDGRDASSAESKFTFEEENGRIKYVVSSMQGWGEKMEDAHAAILNLDDTTSTSFFGVYDGHGGAEVALYCAKQFHIELCNHEDYHNDLINALDNVFLSMDENLQQSDAWRELVIPHDNGCMYFLKAGVCAKPFPQATYTGPAYEGSTACVVVIRGNQIIVGHVGDSRCVLSRQGGLAIDLSFDHKPCTRTESERERVQNAGGRSLGLRCEQVMGNYVVKEQWVLGDFGGGDFAFKKNKDLDREKQMLICDPDILAEGAELRVICEEVVEFGLASGENTTVILVQFKPGAFQYQLVDPAGFGTAVDPTATVAADDSNTGDKVTNASTSATAGSKLHTSGEVDVDATATTSACAAVTVEEENDRIKYVVSSMQGLGNKMEDAHAAILSLDDTTSTSFFGVYDGHGGAEVASYCAKRFHIELCNHEDYHNDLTNALNNVFFSMDENLQQSDAWRELVIPRDNGWMYFLKAGICANFWPFPQAAYTGPAYEGSTACVVVIRGDQMIVGHAGDSRCVLSRQCGLAIDLSSDHKPRTSESERERVQNAGGISLGVDCEKVMENYVIKEQWILSYFGESVTISRSIGDFAFKQNRDLNREEQMLICDPDIHTHDITGDMEFLVIASQGLWSCMEMRDSSVTGTTWTPAARRRSRSATWLLVLARKLFLLSHPDADDDLAGHGRPPLRRPARRQIRRLSPSIHRPAPRLHAAVESLAAGLREVRKLDGKIADAEENLGEIIVREAHLAESLYFISVRQKENLVNGVLEKLKICSRSGQKTDFLCMLLVYAAAFMLPLMQ</sequence>
<evidence type="ECO:0000256" key="12">
    <source>
        <dbReference type="ARBA" id="ARBA00023211"/>
    </source>
</evidence>
<evidence type="ECO:0000256" key="11">
    <source>
        <dbReference type="ARBA" id="ARBA00022912"/>
    </source>
</evidence>
<dbReference type="Gene3D" id="3.60.40.10">
    <property type="entry name" value="PPM-type phosphatase domain"/>
    <property type="match status" value="2"/>
</dbReference>
<evidence type="ECO:0000256" key="1">
    <source>
        <dbReference type="ARBA" id="ARBA00001936"/>
    </source>
</evidence>
<evidence type="ECO:0000256" key="14">
    <source>
        <dbReference type="ARBA" id="ARBA00048336"/>
    </source>
</evidence>
<comment type="catalytic activity">
    <reaction evidence="13">
        <text>O-phospho-L-seryl-[protein] + H2O = L-seryl-[protein] + phosphate</text>
        <dbReference type="Rhea" id="RHEA:20629"/>
        <dbReference type="Rhea" id="RHEA-COMP:9863"/>
        <dbReference type="Rhea" id="RHEA-COMP:11604"/>
        <dbReference type="ChEBI" id="CHEBI:15377"/>
        <dbReference type="ChEBI" id="CHEBI:29999"/>
        <dbReference type="ChEBI" id="CHEBI:43474"/>
        <dbReference type="ChEBI" id="CHEBI:83421"/>
        <dbReference type="EC" id="3.1.3.16"/>
    </reaction>
</comment>
<dbReference type="InterPro" id="IPR038528">
    <property type="entry name" value="TEL2_C_sf"/>
</dbReference>
<feature type="region of interest" description="Disordered" evidence="16">
    <location>
        <begin position="1"/>
        <end position="21"/>
    </location>
</feature>
<keyword evidence="10" id="KW-0460">Magnesium</keyword>
<evidence type="ECO:0000256" key="8">
    <source>
        <dbReference type="ARBA" id="ARBA00022723"/>
    </source>
</evidence>
<evidence type="ECO:0000256" key="3">
    <source>
        <dbReference type="ARBA" id="ARBA00004496"/>
    </source>
</evidence>
<dbReference type="InterPro" id="IPR016024">
    <property type="entry name" value="ARM-type_fold"/>
</dbReference>
<comment type="subcellular location">
    <subcellularLocation>
        <location evidence="3">Cytoplasm</location>
    </subcellularLocation>
</comment>
<dbReference type="Gramene" id="OMERI02G22500.3">
    <property type="protein sequence ID" value="OMERI02G22500.3"/>
    <property type="gene ID" value="OMERI02G22500"/>
</dbReference>
<comment type="cofactor">
    <cofactor evidence="2">
        <name>Mg(2+)</name>
        <dbReference type="ChEBI" id="CHEBI:18420"/>
    </cofactor>
</comment>
<evidence type="ECO:0000256" key="15">
    <source>
        <dbReference type="RuleBase" id="RU003465"/>
    </source>
</evidence>
<dbReference type="GO" id="GO:0042162">
    <property type="term" value="F:telomeric DNA binding"/>
    <property type="evidence" value="ECO:0007669"/>
    <property type="project" value="TreeGrafter"/>
</dbReference>
<feature type="compositionally biased region" description="Low complexity" evidence="16">
    <location>
        <begin position="1"/>
        <end position="14"/>
    </location>
</feature>
<dbReference type="PANTHER" id="PTHR15830:SF10">
    <property type="entry name" value="TELOMERE LENGTH REGULATION PROTEIN TEL2 HOMOLOG"/>
    <property type="match status" value="1"/>
</dbReference>
<evidence type="ECO:0000259" key="17">
    <source>
        <dbReference type="PROSITE" id="PS51746"/>
    </source>
</evidence>
<dbReference type="InterPro" id="IPR001932">
    <property type="entry name" value="PPM-type_phosphatase-like_dom"/>
</dbReference>
<dbReference type="EnsemblPlants" id="OMERI02G22500.3">
    <property type="protein sequence ID" value="OMERI02G22500.3"/>
    <property type="gene ID" value="OMERI02G22500"/>
</dbReference>
<dbReference type="SMART" id="SM00332">
    <property type="entry name" value="PP2Cc"/>
    <property type="match status" value="2"/>
</dbReference>
<keyword evidence="8" id="KW-0479">Metal-binding</keyword>
<dbReference type="GO" id="GO:0046872">
    <property type="term" value="F:metal ion binding"/>
    <property type="evidence" value="ECO:0007669"/>
    <property type="project" value="UniProtKB-KW"/>
</dbReference>
<dbReference type="Gene3D" id="1.25.40.720">
    <property type="entry name" value="Telomere length regulation protein 2, C-terminal domain"/>
    <property type="match status" value="1"/>
</dbReference>
<reference evidence="18" key="1">
    <citation type="submission" date="2015-04" db="UniProtKB">
        <authorList>
            <consortium name="EnsemblPlants"/>
        </authorList>
    </citation>
    <scope>IDENTIFICATION</scope>
</reference>
<evidence type="ECO:0000256" key="4">
    <source>
        <dbReference type="ARBA" id="ARBA00006133"/>
    </source>
</evidence>
<dbReference type="InterPro" id="IPR051970">
    <property type="entry name" value="TEL2_Regulation"/>
</dbReference>
<dbReference type="GO" id="GO:0051879">
    <property type="term" value="F:Hsp90 protein binding"/>
    <property type="evidence" value="ECO:0007669"/>
    <property type="project" value="TreeGrafter"/>
</dbReference>
<comment type="catalytic activity">
    <reaction evidence="14">
        <text>O-phospho-L-threonyl-[protein] + H2O = L-threonyl-[protein] + phosphate</text>
        <dbReference type="Rhea" id="RHEA:47004"/>
        <dbReference type="Rhea" id="RHEA-COMP:11060"/>
        <dbReference type="Rhea" id="RHEA-COMP:11605"/>
        <dbReference type="ChEBI" id="CHEBI:15377"/>
        <dbReference type="ChEBI" id="CHEBI:30013"/>
        <dbReference type="ChEBI" id="CHEBI:43474"/>
        <dbReference type="ChEBI" id="CHEBI:61977"/>
        <dbReference type="EC" id="3.1.3.16"/>
    </reaction>
</comment>
<keyword evidence="11 15" id="KW-0904">Protein phosphatase</keyword>
<protein>
    <recommendedName>
        <fullName evidence="6">protein-serine/threonine phosphatase</fullName>
        <ecNumber evidence="6">3.1.3.16</ecNumber>
    </recommendedName>
</protein>
<dbReference type="Pfam" id="PF00481">
    <property type="entry name" value="PP2C"/>
    <property type="match status" value="3"/>
</dbReference>
<dbReference type="GO" id="GO:0004722">
    <property type="term" value="F:protein serine/threonine phosphatase activity"/>
    <property type="evidence" value="ECO:0007669"/>
    <property type="project" value="UniProtKB-EC"/>
</dbReference>
<dbReference type="SUPFAM" id="SSF48371">
    <property type="entry name" value="ARM repeat"/>
    <property type="match status" value="1"/>
</dbReference>
<dbReference type="InterPro" id="IPR036457">
    <property type="entry name" value="PPM-type-like_dom_sf"/>
</dbReference>
<dbReference type="GO" id="GO:0005829">
    <property type="term" value="C:cytosol"/>
    <property type="evidence" value="ECO:0007669"/>
    <property type="project" value="TreeGrafter"/>
</dbReference>
<accession>A0A0E0CMW8</accession>
<feature type="domain" description="PPM-type phosphatase" evidence="17">
    <location>
        <begin position="1020"/>
        <end position="1282"/>
    </location>
</feature>
<keyword evidence="7" id="KW-0963">Cytoplasm</keyword>
<dbReference type="FunFam" id="3.60.40.10:FF:000056">
    <property type="entry name" value="Probable protein phosphatase 2C 18"/>
    <property type="match status" value="2"/>
</dbReference>
<evidence type="ECO:0000256" key="10">
    <source>
        <dbReference type="ARBA" id="ARBA00022842"/>
    </source>
</evidence>
<dbReference type="GO" id="GO:0051083">
    <property type="term" value="P:'de novo' cotranslational protein folding"/>
    <property type="evidence" value="ECO:0007669"/>
    <property type="project" value="TreeGrafter"/>
</dbReference>
<comment type="cofactor">
    <cofactor evidence="1">
        <name>Mn(2+)</name>
        <dbReference type="ChEBI" id="CHEBI:29035"/>
    </cofactor>
</comment>
<comment type="similarity">
    <text evidence="5 15">Belongs to the PP2C family.</text>
</comment>
<comment type="similarity">
    <text evidence="4">Belongs to the TEL2 family.</text>
</comment>
<dbReference type="Proteomes" id="UP000008021">
    <property type="component" value="Chromosome 2"/>
</dbReference>
<evidence type="ECO:0000256" key="5">
    <source>
        <dbReference type="ARBA" id="ARBA00006702"/>
    </source>
</evidence>
<dbReference type="EC" id="3.1.3.16" evidence="6"/>
<evidence type="ECO:0000256" key="13">
    <source>
        <dbReference type="ARBA" id="ARBA00047761"/>
    </source>
</evidence>
<dbReference type="FunFam" id="1.25.40.720:FF:000002">
    <property type="entry name" value="Embryo defective 2423"/>
    <property type="match status" value="1"/>
</dbReference>
<organism evidence="18">
    <name type="scientific">Oryza meridionalis</name>
    <dbReference type="NCBI Taxonomy" id="40149"/>
    <lineage>
        <taxon>Eukaryota</taxon>
        <taxon>Viridiplantae</taxon>
        <taxon>Streptophyta</taxon>
        <taxon>Embryophyta</taxon>
        <taxon>Tracheophyta</taxon>
        <taxon>Spermatophyta</taxon>
        <taxon>Magnoliopsida</taxon>
        <taxon>Liliopsida</taxon>
        <taxon>Poales</taxon>
        <taxon>Poaceae</taxon>
        <taxon>BOP clade</taxon>
        <taxon>Oryzoideae</taxon>
        <taxon>Oryzeae</taxon>
        <taxon>Oryzinae</taxon>
        <taxon>Oryza</taxon>
    </lineage>
</organism>
<evidence type="ECO:0000256" key="9">
    <source>
        <dbReference type="ARBA" id="ARBA00022801"/>
    </source>
</evidence>
<dbReference type="HOGENOM" id="CLU_001488_0_0_1"/>
<proteinExistence type="inferred from homology"/>
<evidence type="ECO:0000256" key="16">
    <source>
        <dbReference type="SAM" id="MobiDB-lite"/>
    </source>
</evidence>
<evidence type="ECO:0000256" key="7">
    <source>
        <dbReference type="ARBA" id="ARBA00022490"/>
    </source>
</evidence>
<evidence type="ECO:0000313" key="19">
    <source>
        <dbReference type="Proteomes" id="UP000008021"/>
    </source>
</evidence>
<dbReference type="InterPro" id="IPR019337">
    <property type="entry name" value="Telomere_length_regulation_dom"/>
</dbReference>
<dbReference type="PROSITE" id="PS01032">
    <property type="entry name" value="PPM_1"/>
    <property type="match status" value="2"/>
</dbReference>
<reference evidence="18" key="2">
    <citation type="submission" date="2018-05" db="EMBL/GenBank/DDBJ databases">
        <title>OmerRS3 (Oryza meridionalis Reference Sequence Version 3).</title>
        <authorList>
            <person name="Zhang J."/>
            <person name="Kudrna D."/>
            <person name="Lee S."/>
            <person name="Talag J."/>
            <person name="Welchert J."/>
            <person name="Wing R.A."/>
        </authorList>
    </citation>
    <scope>NUCLEOTIDE SEQUENCE [LARGE SCALE GENOMIC DNA]</scope>
    <source>
        <strain evidence="18">cv. OR44</strain>
    </source>
</reference>
<dbReference type="Pfam" id="PF25320">
    <property type="entry name" value="TELO2_ARM"/>
    <property type="match status" value="2"/>
</dbReference>
<evidence type="ECO:0000313" key="18">
    <source>
        <dbReference type="EnsemblPlants" id="OMERI02G22500.3"/>
    </source>
</evidence>
<keyword evidence="12" id="KW-0464">Manganese</keyword>
<dbReference type="Pfam" id="PF10193">
    <property type="entry name" value="Telomere_reg-2"/>
    <property type="match status" value="1"/>
</dbReference>
<keyword evidence="19" id="KW-1185">Reference proteome</keyword>
<name>A0A0E0CMW8_9ORYZ</name>
<dbReference type="CDD" id="cd00143">
    <property type="entry name" value="PP2Cc"/>
    <property type="match status" value="2"/>
</dbReference>